<sequence length="317" mass="33715">MNVLVTGATGFLGQAVCEALAAQPDTHVRGSSRASTSRQGAIPLVAVGDISGDTDWSAALQGIDVVVHVAARLNLQSDSSPDPLAEYRRTNLQGTLALAQQALAACVRRFIFISSLGVNGSSTTGTPFDESSTPTPDGDYAQSKFEAEEGLRALVEGTAMDLVIIRPPLIYAAHARRNFPRLLKLVASGAPLPFASLDNRRSMVALENLADFIVLCTQHPAAGNQLFLISDGEDASTAQMVRYLAASMGRPARLVPVPDGLMRWGAKLLGRESMYTTLCASLQVDSGKARRVLGWVPPLTLEQALTRTGQAFRQGRS</sequence>
<dbReference type="RefSeq" id="WP_176572097.1">
    <property type="nucleotide sequence ID" value="NZ_CP056030.1"/>
</dbReference>
<protein>
    <submittedName>
        <fullName evidence="3">NAD-dependent epimerase/dehydratase family protein</fullName>
    </submittedName>
</protein>
<accession>A0A7D5HGK0</accession>
<reference evidence="3 4" key="1">
    <citation type="submission" date="2020-06" db="EMBL/GenBank/DDBJ databases">
        <title>Pseudomonas eucalypticola sp. nov., an endophyte of Eucalyptus dunnii leaves with biocontrol ability of eucalyptus leaf blight.</title>
        <authorList>
            <person name="Liu Y."/>
            <person name="Song Z."/>
            <person name="Zeng H."/>
            <person name="Lu M."/>
            <person name="Wang X."/>
            <person name="Lian X."/>
            <person name="Zhang Q."/>
        </authorList>
    </citation>
    <scope>NUCLEOTIDE SEQUENCE [LARGE SCALE GENOMIC DNA]</scope>
    <source>
        <strain evidence="3 4">NP-1</strain>
    </source>
</reference>
<dbReference type="Proteomes" id="UP000509568">
    <property type="component" value="Chromosome"/>
</dbReference>
<dbReference type="GO" id="GO:0005737">
    <property type="term" value="C:cytoplasm"/>
    <property type="evidence" value="ECO:0007669"/>
    <property type="project" value="TreeGrafter"/>
</dbReference>
<dbReference type="KEGG" id="pez:HWQ56_26275"/>
<dbReference type="EMBL" id="CP056030">
    <property type="protein sequence ID" value="QKZ07090.1"/>
    <property type="molecule type" value="Genomic_DNA"/>
</dbReference>
<feature type="domain" description="NAD-dependent epimerase/dehydratase" evidence="2">
    <location>
        <begin position="3"/>
        <end position="224"/>
    </location>
</feature>
<dbReference type="PANTHER" id="PTHR48079">
    <property type="entry name" value="PROTEIN YEEZ"/>
    <property type="match status" value="1"/>
</dbReference>
<evidence type="ECO:0000256" key="1">
    <source>
        <dbReference type="SAM" id="MobiDB-lite"/>
    </source>
</evidence>
<dbReference type="Gene3D" id="3.40.50.720">
    <property type="entry name" value="NAD(P)-binding Rossmann-like Domain"/>
    <property type="match status" value="1"/>
</dbReference>
<keyword evidence="4" id="KW-1185">Reference proteome</keyword>
<dbReference type="PANTHER" id="PTHR48079:SF6">
    <property type="entry name" value="NAD(P)-BINDING DOMAIN-CONTAINING PROTEIN-RELATED"/>
    <property type="match status" value="1"/>
</dbReference>
<dbReference type="InterPro" id="IPR051783">
    <property type="entry name" value="NAD(P)-dependent_oxidoreduct"/>
</dbReference>
<dbReference type="Pfam" id="PF01370">
    <property type="entry name" value="Epimerase"/>
    <property type="match status" value="1"/>
</dbReference>
<feature type="compositionally biased region" description="Polar residues" evidence="1">
    <location>
        <begin position="121"/>
        <end position="135"/>
    </location>
</feature>
<name>A0A7D5HGK0_9PSED</name>
<organism evidence="3 4">
    <name type="scientific">Pseudomonas eucalypticola</name>
    <dbReference type="NCBI Taxonomy" id="2599595"/>
    <lineage>
        <taxon>Bacteria</taxon>
        <taxon>Pseudomonadati</taxon>
        <taxon>Pseudomonadota</taxon>
        <taxon>Gammaproteobacteria</taxon>
        <taxon>Pseudomonadales</taxon>
        <taxon>Pseudomonadaceae</taxon>
        <taxon>Pseudomonas</taxon>
    </lineage>
</organism>
<dbReference type="SUPFAM" id="SSF51735">
    <property type="entry name" value="NAD(P)-binding Rossmann-fold domains"/>
    <property type="match status" value="1"/>
</dbReference>
<gene>
    <name evidence="3" type="ORF">HWQ56_26275</name>
</gene>
<evidence type="ECO:0000259" key="2">
    <source>
        <dbReference type="Pfam" id="PF01370"/>
    </source>
</evidence>
<evidence type="ECO:0000313" key="4">
    <source>
        <dbReference type="Proteomes" id="UP000509568"/>
    </source>
</evidence>
<dbReference type="InterPro" id="IPR001509">
    <property type="entry name" value="Epimerase_deHydtase"/>
</dbReference>
<dbReference type="AlphaFoldDB" id="A0A7D5HGK0"/>
<proteinExistence type="predicted"/>
<dbReference type="GO" id="GO:0004029">
    <property type="term" value="F:aldehyde dehydrogenase (NAD+) activity"/>
    <property type="evidence" value="ECO:0007669"/>
    <property type="project" value="TreeGrafter"/>
</dbReference>
<dbReference type="InterPro" id="IPR036291">
    <property type="entry name" value="NAD(P)-bd_dom_sf"/>
</dbReference>
<evidence type="ECO:0000313" key="3">
    <source>
        <dbReference type="EMBL" id="QKZ07090.1"/>
    </source>
</evidence>
<feature type="region of interest" description="Disordered" evidence="1">
    <location>
        <begin position="121"/>
        <end position="140"/>
    </location>
</feature>